<reference evidence="1" key="2">
    <citation type="journal article" date="2015" name="Data Brief">
        <title>Shoot transcriptome of the giant reed, Arundo donax.</title>
        <authorList>
            <person name="Barrero R.A."/>
            <person name="Guerrero F.D."/>
            <person name="Moolhuijzen P."/>
            <person name="Goolsby J.A."/>
            <person name="Tidwell J."/>
            <person name="Bellgard S.E."/>
            <person name="Bellgard M.I."/>
        </authorList>
    </citation>
    <scope>NUCLEOTIDE SEQUENCE</scope>
    <source>
        <tissue evidence="1">Shoot tissue taken approximately 20 cm above the soil surface</tissue>
    </source>
</reference>
<sequence length="23" mass="2587">MRRSPHEGVLASWGVCGLFITRN</sequence>
<dbReference type="EMBL" id="GBRH01190386">
    <property type="protein sequence ID" value="JAE07510.1"/>
    <property type="molecule type" value="Transcribed_RNA"/>
</dbReference>
<reference evidence="1" key="1">
    <citation type="submission" date="2014-09" db="EMBL/GenBank/DDBJ databases">
        <authorList>
            <person name="Magalhaes I.L.F."/>
            <person name="Oliveira U."/>
            <person name="Santos F.R."/>
            <person name="Vidigal T.H.D.A."/>
            <person name="Brescovit A.D."/>
            <person name="Santos A.J."/>
        </authorList>
    </citation>
    <scope>NUCLEOTIDE SEQUENCE</scope>
    <source>
        <tissue evidence="1">Shoot tissue taken approximately 20 cm above the soil surface</tissue>
    </source>
</reference>
<dbReference type="AlphaFoldDB" id="A0A0A9F3A6"/>
<proteinExistence type="predicted"/>
<evidence type="ECO:0000313" key="1">
    <source>
        <dbReference type="EMBL" id="JAE07510.1"/>
    </source>
</evidence>
<protein>
    <submittedName>
        <fullName evidence="1">Uncharacterized protein</fullName>
    </submittedName>
</protein>
<accession>A0A0A9F3A6</accession>
<organism evidence="1">
    <name type="scientific">Arundo donax</name>
    <name type="common">Giant reed</name>
    <name type="synonym">Donax arundinaceus</name>
    <dbReference type="NCBI Taxonomy" id="35708"/>
    <lineage>
        <taxon>Eukaryota</taxon>
        <taxon>Viridiplantae</taxon>
        <taxon>Streptophyta</taxon>
        <taxon>Embryophyta</taxon>
        <taxon>Tracheophyta</taxon>
        <taxon>Spermatophyta</taxon>
        <taxon>Magnoliopsida</taxon>
        <taxon>Liliopsida</taxon>
        <taxon>Poales</taxon>
        <taxon>Poaceae</taxon>
        <taxon>PACMAD clade</taxon>
        <taxon>Arundinoideae</taxon>
        <taxon>Arundineae</taxon>
        <taxon>Arundo</taxon>
    </lineage>
</organism>
<name>A0A0A9F3A6_ARUDO</name>